<protein>
    <submittedName>
        <fullName evidence="6">MBL fold metallo-hydrolase</fullName>
    </submittedName>
</protein>
<evidence type="ECO:0000313" key="7">
    <source>
        <dbReference type="Proteomes" id="UP001501508"/>
    </source>
</evidence>
<dbReference type="Proteomes" id="UP001501508">
    <property type="component" value="Unassembled WGS sequence"/>
</dbReference>
<sequence length="217" mass="23764">MIKVAAFVFNAFGENSYVIYDESGEAILIDPGNYDADESAELTGFIEENGLKPVLVANTHAHVDHVLGVAFAKRKWGIPFALHEQDAVVLKSVRAYAPNYGFAAYDEPEINQWLVPGQPLKFGTSSLEVIFVPGHAPGHVAFYEAESKQLIAGDVLFRESIGRTDLPGGNHATLLRSIREKLFALPDDVKVFPGHGPSTTIGHEKKYNPFFRNSGPL</sequence>
<reference evidence="7" key="1">
    <citation type="journal article" date="2019" name="Int. J. Syst. Evol. Microbiol.">
        <title>The Global Catalogue of Microorganisms (GCM) 10K type strain sequencing project: providing services to taxonomists for standard genome sequencing and annotation.</title>
        <authorList>
            <consortium name="The Broad Institute Genomics Platform"/>
            <consortium name="The Broad Institute Genome Sequencing Center for Infectious Disease"/>
            <person name="Wu L."/>
            <person name="Ma J."/>
        </authorList>
    </citation>
    <scope>NUCLEOTIDE SEQUENCE [LARGE SCALE GENOMIC DNA]</scope>
    <source>
        <strain evidence="7">JCM 31920</strain>
    </source>
</reference>
<dbReference type="PANTHER" id="PTHR46233">
    <property type="entry name" value="HYDROXYACYLGLUTATHIONE HYDROLASE GLOC"/>
    <property type="match status" value="1"/>
</dbReference>
<dbReference type="CDD" id="cd06262">
    <property type="entry name" value="metallo-hydrolase-like_MBL-fold"/>
    <property type="match status" value="1"/>
</dbReference>
<organism evidence="6 7">
    <name type="scientific">Ravibacter arvi</name>
    <dbReference type="NCBI Taxonomy" id="2051041"/>
    <lineage>
        <taxon>Bacteria</taxon>
        <taxon>Pseudomonadati</taxon>
        <taxon>Bacteroidota</taxon>
        <taxon>Cytophagia</taxon>
        <taxon>Cytophagales</taxon>
        <taxon>Spirosomataceae</taxon>
        <taxon>Ravibacter</taxon>
    </lineage>
</organism>
<dbReference type="SMART" id="SM00849">
    <property type="entry name" value="Lactamase_B"/>
    <property type="match status" value="1"/>
</dbReference>
<keyword evidence="2" id="KW-0479">Metal-binding</keyword>
<dbReference type="Pfam" id="PF00753">
    <property type="entry name" value="Lactamase_B"/>
    <property type="match status" value="1"/>
</dbReference>
<evidence type="ECO:0000259" key="5">
    <source>
        <dbReference type="SMART" id="SM00849"/>
    </source>
</evidence>
<feature type="domain" description="Metallo-beta-lactamase" evidence="5">
    <location>
        <begin position="13"/>
        <end position="195"/>
    </location>
</feature>
<keyword evidence="3" id="KW-0378">Hydrolase</keyword>
<dbReference type="InterPro" id="IPR036866">
    <property type="entry name" value="RibonucZ/Hydroxyglut_hydro"/>
</dbReference>
<name>A0ABP8LLN0_9BACT</name>
<evidence type="ECO:0000256" key="1">
    <source>
        <dbReference type="ARBA" id="ARBA00001947"/>
    </source>
</evidence>
<dbReference type="RefSeq" id="WP_345026233.1">
    <property type="nucleotide sequence ID" value="NZ_BAABEY010000001.1"/>
</dbReference>
<dbReference type="PANTHER" id="PTHR46233:SF3">
    <property type="entry name" value="HYDROXYACYLGLUTATHIONE HYDROLASE GLOC"/>
    <property type="match status" value="1"/>
</dbReference>
<keyword evidence="7" id="KW-1185">Reference proteome</keyword>
<dbReference type="InterPro" id="IPR051453">
    <property type="entry name" value="MBL_Glyoxalase_II"/>
</dbReference>
<comment type="caution">
    <text evidence="6">The sequence shown here is derived from an EMBL/GenBank/DDBJ whole genome shotgun (WGS) entry which is preliminary data.</text>
</comment>
<comment type="cofactor">
    <cofactor evidence="1">
        <name>Zn(2+)</name>
        <dbReference type="ChEBI" id="CHEBI:29105"/>
    </cofactor>
</comment>
<evidence type="ECO:0000256" key="2">
    <source>
        <dbReference type="ARBA" id="ARBA00022723"/>
    </source>
</evidence>
<evidence type="ECO:0000313" key="6">
    <source>
        <dbReference type="EMBL" id="GAA4431787.1"/>
    </source>
</evidence>
<accession>A0ABP8LLN0</accession>
<proteinExistence type="predicted"/>
<dbReference type="InterPro" id="IPR001279">
    <property type="entry name" value="Metallo-B-lactamas"/>
</dbReference>
<dbReference type="Gene3D" id="3.60.15.10">
    <property type="entry name" value="Ribonuclease Z/Hydroxyacylglutathione hydrolase-like"/>
    <property type="match status" value="1"/>
</dbReference>
<evidence type="ECO:0000256" key="4">
    <source>
        <dbReference type="ARBA" id="ARBA00022833"/>
    </source>
</evidence>
<dbReference type="EMBL" id="BAABEY010000001">
    <property type="protein sequence ID" value="GAA4431787.1"/>
    <property type="molecule type" value="Genomic_DNA"/>
</dbReference>
<dbReference type="SUPFAM" id="SSF56281">
    <property type="entry name" value="Metallo-hydrolase/oxidoreductase"/>
    <property type="match status" value="1"/>
</dbReference>
<evidence type="ECO:0000256" key="3">
    <source>
        <dbReference type="ARBA" id="ARBA00022801"/>
    </source>
</evidence>
<keyword evidence="4" id="KW-0862">Zinc</keyword>
<gene>
    <name evidence="6" type="ORF">GCM10023091_03060</name>
</gene>